<evidence type="ECO:0000313" key="1">
    <source>
        <dbReference type="EMBL" id="PKY57082.1"/>
    </source>
</evidence>
<protein>
    <submittedName>
        <fullName evidence="1">Uncharacterized protein</fullName>
    </submittedName>
</protein>
<name>A0A2I1HDX7_9GLOM</name>
<comment type="caution">
    <text evidence="1">The sequence shown here is derived from an EMBL/GenBank/DDBJ whole genome shotgun (WGS) entry which is preliminary data.</text>
</comment>
<reference evidence="1 2" key="1">
    <citation type="submission" date="2015-10" db="EMBL/GenBank/DDBJ databases">
        <title>Genome analyses suggest a sexual origin of heterokaryosis in a supposedly ancient asexual fungus.</title>
        <authorList>
            <person name="Ropars J."/>
            <person name="Sedzielewska K."/>
            <person name="Noel J."/>
            <person name="Charron P."/>
            <person name="Farinelli L."/>
            <person name="Marton T."/>
            <person name="Kruger M."/>
            <person name="Pelin A."/>
            <person name="Brachmann A."/>
            <person name="Corradi N."/>
        </authorList>
    </citation>
    <scope>NUCLEOTIDE SEQUENCE [LARGE SCALE GENOMIC DNA]</scope>
    <source>
        <strain evidence="1 2">A4</strain>
    </source>
</reference>
<evidence type="ECO:0000313" key="2">
    <source>
        <dbReference type="Proteomes" id="UP000234323"/>
    </source>
</evidence>
<dbReference type="AlphaFoldDB" id="A0A2I1HDX7"/>
<accession>A0A2I1HDX7</accession>
<sequence length="110" mass="12689">MEQVIEGRSDEETLRMLNEFYSPPKIGGMSEEEVVNMVNRWRISESDGEKSEEELGFNKLEEAASSKPLKRDNVAMDEVVDIIKEFRANKALRKYTPYKVATKEPIKCQC</sequence>
<proteinExistence type="predicted"/>
<dbReference type="OrthoDB" id="2479783at2759"/>
<dbReference type="EMBL" id="LLXI01002422">
    <property type="protein sequence ID" value="PKY57082.1"/>
    <property type="molecule type" value="Genomic_DNA"/>
</dbReference>
<keyword evidence="2" id="KW-1185">Reference proteome</keyword>
<gene>
    <name evidence="1" type="ORF">RhiirA4_477907</name>
</gene>
<dbReference type="Proteomes" id="UP000234323">
    <property type="component" value="Unassembled WGS sequence"/>
</dbReference>
<organism evidence="1 2">
    <name type="scientific">Rhizophagus irregularis</name>
    <dbReference type="NCBI Taxonomy" id="588596"/>
    <lineage>
        <taxon>Eukaryota</taxon>
        <taxon>Fungi</taxon>
        <taxon>Fungi incertae sedis</taxon>
        <taxon>Mucoromycota</taxon>
        <taxon>Glomeromycotina</taxon>
        <taxon>Glomeromycetes</taxon>
        <taxon>Glomerales</taxon>
        <taxon>Glomeraceae</taxon>
        <taxon>Rhizophagus</taxon>
    </lineage>
</organism>